<dbReference type="InterPro" id="IPR043773">
    <property type="entry name" value="JetA"/>
</dbReference>
<dbReference type="AlphaFoldDB" id="A0A7X3SLR1"/>
<dbReference type="EMBL" id="WUQX01000001">
    <property type="protein sequence ID" value="MXP78792.1"/>
    <property type="molecule type" value="Genomic_DNA"/>
</dbReference>
<organism evidence="1 2">
    <name type="scientific">Sporofaciens musculi</name>
    <dbReference type="NCBI Taxonomy" id="2681861"/>
    <lineage>
        <taxon>Bacteria</taxon>
        <taxon>Bacillati</taxon>
        <taxon>Bacillota</taxon>
        <taxon>Clostridia</taxon>
        <taxon>Lachnospirales</taxon>
        <taxon>Lachnospiraceae</taxon>
        <taxon>Sporofaciens</taxon>
    </lineage>
</organism>
<dbReference type="RefSeq" id="WP_159755930.1">
    <property type="nucleotide sequence ID" value="NZ_CASZNZ010000082.1"/>
</dbReference>
<keyword evidence="2" id="KW-1185">Reference proteome</keyword>
<proteinExistence type="predicted"/>
<dbReference type="Proteomes" id="UP000460412">
    <property type="component" value="Unassembled WGS sequence"/>
</dbReference>
<evidence type="ECO:0000313" key="2">
    <source>
        <dbReference type="Proteomes" id="UP000460412"/>
    </source>
</evidence>
<dbReference type="Pfam" id="PF18982">
    <property type="entry name" value="JetA"/>
    <property type="match status" value="1"/>
</dbReference>
<comment type="caution">
    <text evidence="1">The sequence shown here is derived from an EMBL/GenBank/DDBJ whole genome shotgun (WGS) entry which is preliminary data.</text>
</comment>
<protein>
    <submittedName>
        <fullName evidence="1">Uncharacterized protein</fullName>
    </submittedName>
</protein>
<reference evidence="1 2" key="1">
    <citation type="submission" date="2019-12" db="EMBL/GenBank/DDBJ databases">
        <title>Sporaefaciens musculi gen. nov., sp. nov., a novel bacterium isolated from the caecum of an obese mouse.</title>
        <authorList>
            <person name="Rasmussen T.S."/>
            <person name="Streidl T."/>
            <person name="Hitch T.C.A."/>
            <person name="Wortmann E."/>
            <person name="Deptula P."/>
            <person name="Hansen M."/>
            <person name="Nielsen D.S."/>
            <person name="Clavel T."/>
            <person name="Vogensen F.K."/>
        </authorList>
    </citation>
    <scope>NUCLEOTIDE SEQUENCE [LARGE SCALE GENOMIC DNA]</scope>
    <source>
        <strain evidence="1 2">WCA-9-b2</strain>
    </source>
</reference>
<accession>A0A7X3SLR1</accession>
<gene>
    <name evidence="1" type="ORF">GN277_26660</name>
</gene>
<name>A0A7X3SLR1_9FIRM</name>
<evidence type="ECO:0000313" key="1">
    <source>
        <dbReference type="EMBL" id="MXP78792.1"/>
    </source>
</evidence>
<sequence length="453" mass="53810">MQLQVEIPDTFWSLFRSVNREIYIEALLCINDEYQYSNYFLTKEVCIQVLSDMNARKRFELKAEESETESDMMETPSSRILSWLLKTGWLKRIEDYHSLVTNIVIPDYSAVFIDAFERLNSDEMEETDIYIQNVYATLFSFRNDPRASLSMLRTALVNTRRLNKALQDMLHNMDKFFARLLEQESYGDLLREHLDGYVEEIVRKKYHILKTSDNFYIYKMDIKKCIREMRENEEWIENVRRCARAMGDTRDDVLELLDLIDRGFDDIEHRISNMDKEHTKYVRATVTRLNYLLSGESDTKGLVVQLLNRIAAGGGEDELIQKTGEKMNLSLVEMLSEKSLYKRRRSRKDFISQMAADAETKELNKEEVLRLNRIQMRYSKEEIEEFIEMHMEGEIMDASKMVIKDKEEFEKLILAYDYSTRKNSRYAILEDEPELVEQNGYRYPALRFVRRGV</sequence>